<name>A0AAD7JST4_9AGAR</name>
<protein>
    <submittedName>
        <fullName evidence="2">Uncharacterized protein</fullName>
    </submittedName>
</protein>
<dbReference type="EMBL" id="JARKIB010000017">
    <property type="protein sequence ID" value="KAJ7769815.1"/>
    <property type="molecule type" value="Genomic_DNA"/>
</dbReference>
<proteinExistence type="predicted"/>
<feature type="compositionally biased region" description="Acidic residues" evidence="1">
    <location>
        <begin position="71"/>
        <end position="89"/>
    </location>
</feature>
<feature type="compositionally biased region" description="Basic and acidic residues" evidence="1">
    <location>
        <begin position="516"/>
        <end position="527"/>
    </location>
</feature>
<evidence type="ECO:0000313" key="2">
    <source>
        <dbReference type="EMBL" id="KAJ7769815.1"/>
    </source>
</evidence>
<feature type="non-terminal residue" evidence="2">
    <location>
        <position position="1"/>
    </location>
</feature>
<feature type="region of interest" description="Disordered" evidence="1">
    <location>
        <begin position="71"/>
        <end position="93"/>
    </location>
</feature>
<accession>A0AAD7JST4</accession>
<feature type="region of interest" description="Disordered" evidence="1">
    <location>
        <begin position="456"/>
        <end position="550"/>
    </location>
</feature>
<dbReference type="AlphaFoldDB" id="A0AAD7JST4"/>
<organism evidence="2 3">
    <name type="scientific">Mycena metata</name>
    <dbReference type="NCBI Taxonomy" id="1033252"/>
    <lineage>
        <taxon>Eukaryota</taxon>
        <taxon>Fungi</taxon>
        <taxon>Dikarya</taxon>
        <taxon>Basidiomycota</taxon>
        <taxon>Agaricomycotina</taxon>
        <taxon>Agaricomycetes</taxon>
        <taxon>Agaricomycetidae</taxon>
        <taxon>Agaricales</taxon>
        <taxon>Marasmiineae</taxon>
        <taxon>Mycenaceae</taxon>
        <taxon>Mycena</taxon>
    </lineage>
</organism>
<comment type="caution">
    <text evidence="2">The sequence shown here is derived from an EMBL/GenBank/DDBJ whole genome shotgun (WGS) entry which is preliminary data.</text>
</comment>
<evidence type="ECO:0000256" key="1">
    <source>
        <dbReference type="SAM" id="MobiDB-lite"/>
    </source>
</evidence>
<dbReference type="Proteomes" id="UP001215598">
    <property type="component" value="Unassembled WGS sequence"/>
</dbReference>
<reference evidence="2" key="1">
    <citation type="submission" date="2023-03" db="EMBL/GenBank/DDBJ databases">
        <title>Massive genome expansion in bonnet fungi (Mycena s.s.) driven by repeated elements and novel gene families across ecological guilds.</title>
        <authorList>
            <consortium name="Lawrence Berkeley National Laboratory"/>
            <person name="Harder C.B."/>
            <person name="Miyauchi S."/>
            <person name="Viragh M."/>
            <person name="Kuo A."/>
            <person name="Thoen E."/>
            <person name="Andreopoulos B."/>
            <person name="Lu D."/>
            <person name="Skrede I."/>
            <person name="Drula E."/>
            <person name="Henrissat B."/>
            <person name="Morin E."/>
            <person name="Kohler A."/>
            <person name="Barry K."/>
            <person name="LaButti K."/>
            <person name="Morin E."/>
            <person name="Salamov A."/>
            <person name="Lipzen A."/>
            <person name="Mereny Z."/>
            <person name="Hegedus B."/>
            <person name="Baldrian P."/>
            <person name="Stursova M."/>
            <person name="Weitz H."/>
            <person name="Taylor A."/>
            <person name="Grigoriev I.V."/>
            <person name="Nagy L.G."/>
            <person name="Martin F."/>
            <person name="Kauserud H."/>
        </authorList>
    </citation>
    <scope>NUCLEOTIDE SEQUENCE</scope>
    <source>
        <strain evidence="2">CBHHK182m</strain>
    </source>
</reference>
<sequence>MAAMLSPEESTLVIFGSILDSQVHEAAKLLANESHFTVIVRPLNDDPTKKWCSETNLGGGEELYTDSLDACEGDDTSLPGSEDETESTESDAASLNLGSGVYRLRGGSGKGTGESPGPCHDLDIHLQLKHGETQGRVEILFYLPYPIHNGEASGHFFYAFNCQPVFNGLPNAEYLPSNTTAKPVEMRDGESGIFIPPITPKWIVNYKDGARGWSENQSFFMQDVAYTADTITNDPPGRMEVKFSMGIDVRNRKEPDNHDLPKMSFMLQNLTFLFIPNKDLRAQGYGMAVVTSVCGFYLRVEQKTEHPKSYIPDIRTNTGGLIVQFPVVEVAGESLNYAPPSVDCSHLLDSATTDLEIPVLDAGSLPVSLRFPLTPDTSNQFARYLGCRKEGPGESQLLTVPLHEIGSRGWDIMTEQWKDLVFPKWDDILWDMLKDQTPRTGNMKLEANTIIFKETQREPGKFGQARLNTIQDETEEERTTDNPPTSRGKRRDPALQAEGAHSNIPAKTSSSRKHPREKDDDITEYRPTRRHREQAPPAEGTWEQSSNRTDSTLSRATHMVLPQQFNPTFNFGPILNFEMKRGGVEIETITGGFGGNGGRGNHT</sequence>
<gene>
    <name evidence="2" type="ORF">B0H16DRAFT_1685961</name>
</gene>
<keyword evidence="3" id="KW-1185">Reference proteome</keyword>
<evidence type="ECO:0000313" key="3">
    <source>
        <dbReference type="Proteomes" id="UP001215598"/>
    </source>
</evidence>